<reference evidence="2 3" key="1">
    <citation type="submission" date="2016-10" db="EMBL/GenBank/DDBJ databases">
        <authorList>
            <person name="de Groot N.N."/>
        </authorList>
    </citation>
    <scope>NUCLEOTIDE SEQUENCE [LARGE SCALE GENOMIC DNA]</scope>
    <source>
        <strain evidence="2 3">AA1</strain>
    </source>
</reference>
<evidence type="ECO:0000313" key="3">
    <source>
        <dbReference type="Proteomes" id="UP000198870"/>
    </source>
</evidence>
<feature type="transmembrane region" description="Helical" evidence="1">
    <location>
        <begin position="49"/>
        <end position="67"/>
    </location>
</feature>
<dbReference type="AlphaFoldDB" id="A0A1G5HXQ1"/>
<keyword evidence="1" id="KW-0472">Membrane</keyword>
<feature type="transmembrane region" description="Helical" evidence="1">
    <location>
        <begin position="136"/>
        <end position="156"/>
    </location>
</feature>
<organism evidence="2 3">
    <name type="scientific">Desulfoluna spongiiphila</name>
    <dbReference type="NCBI Taxonomy" id="419481"/>
    <lineage>
        <taxon>Bacteria</taxon>
        <taxon>Pseudomonadati</taxon>
        <taxon>Thermodesulfobacteriota</taxon>
        <taxon>Desulfobacteria</taxon>
        <taxon>Desulfobacterales</taxon>
        <taxon>Desulfolunaceae</taxon>
        <taxon>Desulfoluna</taxon>
    </lineage>
</organism>
<feature type="transmembrane region" description="Helical" evidence="1">
    <location>
        <begin position="73"/>
        <end position="95"/>
    </location>
</feature>
<dbReference type="Pfam" id="PF19540">
    <property type="entry name" value="DUF6064"/>
    <property type="match status" value="1"/>
</dbReference>
<dbReference type="STRING" id="419481.SAMN05216233_11670"/>
<sequence length="219" mass="24194">MNKTEMFWTILKKFNEDTLPVQLLLVLLSLFALYGVFAKPSKASDKGMTAFLAVAFAWNGIACFLVYCGKSPMALFVGGPLYLVISFLFLVDLLVTGKCSYRLPDTPLHQGLTGALLLCVYLFPFAGMALGHGFVVLPMFPCPLAAFTLILFAAAAPRIDRDIFILLLVWAFVNIPKCFGLYGCYEEIVLCASGFYSLYIIKTRPAVHKATMEPVHEPI</sequence>
<evidence type="ECO:0000256" key="1">
    <source>
        <dbReference type="SAM" id="Phobius"/>
    </source>
</evidence>
<feature type="transmembrane region" description="Helical" evidence="1">
    <location>
        <begin position="163"/>
        <end position="183"/>
    </location>
</feature>
<feature type="transmembrane region" description="Helical" evidence="1">
    <location>
        <begin position="107"/>
        <end position="130"/>
    </location>
</feature>
<keyword evidence="1" id="KW-1133">Transmembrane helix</keyword>
<feature type="transmembrane region" description="Helical" evidence="1">
    <location>
        <begin position="20"/>
        <end position="37"/>
    </location>
</feature>
<dbReference type="Proteomes" id="UP000198870">
    <property type="component" value="Unassembled WGS sequence"/>
</dbReference>
<evidence type="ECO:0000313" key="2">
    <source>
        <dbReference type="EMBL" id="SCY68572.1"/>
    </source>
</evidence>
<keyword evidence="3" id="KW-1185">Reference proteome</keyword>
<gene>
    <name evidence="2" type="ORF">SAMN05216233_11670</name>
</gene>
<protein>
    <submittedName>
        <fullName evidence="2">Uncharacterized protein</fullName>
    </submittedName>
</protein>
<name>A0A1G5HXQ1_9BACT</name>
<dbReference type="OrthoDB" id="5455543at2"/>
<proteinExistence type="predicted"/>
<accession>A0A1G5HXQ1</accession>
<dbReference type="EMBL" id="FMUX01000016">
    <property type="protein sequence ID" value="SCY68572.1"/>
    <property type="molecule type" value="Genomic_DNA"/>
</dbReference>
<dbReference type="InterPro" id="IPR045708">
    <property type="entry name" value="DUF6064"/>
</dbReference>
<keyword evidence="1" id="KW-0812">Transmembrane</keyword>
<dbReference type="RefSeq" id="WP_139164035.1">
    <property type="nucleotide sequence ID" value="NZ_FMUX01000016.1"/>
</dbReference>